<keyword evidence="3" id="KW-1185">Reference proteome</keyword>
<dbReference type="AlphaFoldDB" id="A0A3M0JBM4"/>
<comment type="caution">
    <text evidence="2">The sequence shown here is derived from an EMBL/GenBank/DDBJ whole genome shotgun (WGS) entry which is preliminary data.</text>
</comment>
<feature type="compositionally biased region" description="Basic and acidic residues" evidence="1">
    <location>
        <begin position="1"/>
        <end position="10"/>
    </location>
</feature>
<dbReference type="Proteomes" id="UP000269221">
    <property type="component" value="Unassembled WGS sequence"/>
</dbReference>
<protein>
    <submittedName>
        <fullName evidence="2">Uncharacterized protein</fullName>
    </submittedName>
</protein>
<gene>
    <name evidence="2" type="ORF">DUI87_24793</name>
</gene>
<evidence type="ECO:0000313" key="3">
    <source>
        <dbReference type="Proteomes" id="UP000269221"/>
    </source>
</evidence>
<feature type="region of interest" description="Disordered" evidence="1">
    <location>
        <begin position="341"/>
        <end position="367"/>
    </location>
</feature>
<evidence type="ECO:0000256" key="1">
    <source>
        <dbReference type="SAM" id="MobiDB-lite"/>
    </source>
</evidence>
<name>A0A3M0JBM4_HIRRU</name>
<evidence type="ECO:0000313" key="2">
    <source>
        <dbReference type="EMBL" id="RMB98577.1"/>
    </source>
</evidence>
<accession>A0A3M0JBM4</accession>
<feature type="region of interest" description="Disordered" evidence="1">
    <location>
        <begin position="1"/>
        <end position="23"/>
    </location>
</feature>
<sequence>MILLEDHSGLEEGSSPLPFLSQEQQGGQANHQLSLLEDNEKGLNFLRDLGLYLQVNAAASLLCNNAAVGGKAGQGLQITLISGPLLAVPKLISSDEKCVLHQAWLRLHPAWILLHLHEHGRMGKAQANVLQPPFFVCVVRHGFVHLRAACLIFTRLLDRGLLAEMGITESFSLEKALKIIESKFSSSTATPPLSHIPKWHILTSFKSLQRCDNTRVVLCQALTKPSTCTSEDKDWDISKPIECTFGLQHIYKALLEKTLRKNPTSALQDLGGHVGAQQLKFRTRHPAQPVTLERMGDIPLTPLATPGRINLRTLLDFSTPTGYWSAVVTLMRDRDILGQQEGKAVKTQLPGDASAQTPPEGEELDPV</sequence>
<reference evidence="2 3" key="1">
    <citation type="submission" date="2018-07" db="EMBL/GenBank/DDBJ databases">
        <title>A high quality draft genome assembly of the barn swallow (H. rustica rustica).</title>
        <authorList>
            <person name="Formenti G."/>
            <person name="Chiara M."/>
            <person name="Poveda L."/>
            <person name="Francoijs K.-J."/>
            <person name="Bonisoli-Alquati A."/>
            <person name="Canova L."/>
            <person name="Gianfranceschi L."/>
            <person name="Horner D.S."/>
            <person name="Saino N."/>
        </authorList>
    </citation>
    <scope>NUCLEOTIDE SEQUENCE [LARGE SCALE GENOMIC DNA]</scope>
    <source>
        <strain evidence="2">Chelidonia</strain>
        <tissue evidence="2">Blood</tissue>
    </source>
</reference>
<proteinExistence type="predicted"/>
<organism evidence="2 3">
    <name type="scientific">Hirundo rustica rustica</name>
    <dbReference type="NCBI Taxonomy" id="333673"/>
    <lineage>
        <taxon>Eukaryota</taxon>
        <taxon>Metazoa</taxon>
        <taxon>Chordata</taxon>
        <taxon>Craniata</taxon>
        <taxon>Vertebrata</taxon>
        <taxon>Euteleostomi</taxon>
        <taxon>Archelosauria</taxon>
        <taxon>Archosauria</taxon>
        <taxon>Dinosauria</taxon>
        <taxon>Saurischia</taxon>
        <taxon>Theropoda</taxon>
        <taxon>Coelurosauria</taxon>
        <taxon>Aves</taxon>
        <taxon>Neognathae</taxon>
        <taxon>Neoaves</taxon>
        <taxon>Telluraves</taxon>
        <taxon>Australaves</taxon>
        <taxon>Passeriformes</taxon>
        <taxon>Sylvioidea</taxon>
        <taxon>Hirundinidae</taxon>
        <taxon>Hirundo</taxon>
    </lineage>
</organism>
<dbReference type="OrthoDB" id="10662686at2759"/>
<dbReference type="EMBL" id="QRBI01000152">
    <property type="protein sequence ID" value="RMB98577.1"/>
    <property type="molecule type" value="Genomic_DNA"/>
</dbReference>